<evidence type="ECO:0000256" key="1">
    <source>
        <dbReference type="SAM" id="MobiDB-lite"/>
    </source>
</evidence>
<accession>A0ABD3GZJ2</accession>
<feature type="region of interest" description="Disordered" evidence="1">
    <location>
        <begin position="128"/>
        <end position="190"/>
    </location>
</feature>
<dbReference type="PANTHER" id="PTHR36410:SF1">
    <property type="entry name" value="EXPRESSED PROTEIN"/>
    <property type="match status" value="1"/>
</dbReference>
<comment type="caution">
    <text evidence="2">The sequence shown here is derived from an EMBL/GenBank/DDBJ whole genome shotgun (WGS) entry which is preliminary data.</text>
</comment>
<dbReference type="PANTHER" id="PTHR36410">
    <property type="entry name" value="EXPRESSED PROTEIN"/>
    <property type="match status" value="1"/>
</dbReference>
<reference evidence="2 3" key="1">
    <citation type="submission" date="2024-09" db="EMBL/GenBank/DDBJ databases">
        <title>Chromosome-scale assembly of Riccia sorocarpa.</title>
        <authorList>
            <person name="Paukszto L."/>
        </authorList>
    </citation>
    <scope>NUCLEOTIDE SEQUENCE [LARGE SCALE GENOMIC DNA]</scope>
    <source>
        <strain evidence="2">LP-2024</strain>
        <tissue evidence="2">Aerial parts of the thallus</tissue>
    </source>
</reference>
<feature type="region of interest" description="Disordered" evidence="1">
    <location>
        <begin position="63"/>
        <end position="93"/>
    </location>
</feature>
<evidence type="ECO:0000313" key="3">
    <source>
        <dbReference type="Proteomes" id="UP001633002"/>
    </source>
</evidence>
<dbReference type="EMBL" id="JBJQOH010000006">
    <property type="protein sequence ID" value="KAL3683485.1"/>
    <property type="molecule type" value="Genomic_DNA"/>
</dbReference>
<keyword evidence="3" id="KW-1185">Reference proteome</keyword>
<feature type="compositionally biased region" description="Basic and acidic residues" evidence="1">
    <location>
        <begin position="148"/>
        <end position="174"/>
    </location>
</feature>
<evidence type="ECO:0000313" key="2">
    <source>
        <dbReference type="EMBL" id="KAL3683485.1"/>
    </source>
</evidence>
<sequence length="190" mass="20493">MNSKALLSSAHLFRVAAVRPPVRTGRTSELLPRAPLVVGTGRLPLVAYSSGTASPASRHVLQEEGETGDMEGKQEPPQQPGAERPGYREDMSDSYGEAYSIRSSDEGYGEIYGEAVKKYQSNPDIKEVQRGMTAERDQVADAFGGTKSGEEYDRTQGHPVAEKEKGRHATHERAFQSTTPTLQKGGGAAT</sequence>
<protein>
    <submittedName>
        <fullName evidence="2">Uncharacterized protein</fullName>
    </submittedName>
</protein>
<feature type="compositionally biased region" description="Basic and acidic residues" evidence="1">
    <location>
        <begin position="128"/>
        <end position="139"/>
    </location>
</feature>
<dbReference type="Proteomes" id="UP001633002">
    <property type="component" value="Unassembled WGS sequence"/>
</dbReference>
<organism evidence="2 3">
    <name type="scientific">Riccia sorocarpa</name>
    <dbReference type="NCBI Taxonomy" id="122646"/>
    <lineage>
        <taxon>Eukaryota</taxon>
        <taxon>Viridiplantae</taxon>
        <taxon>Streptophyta</taxon>
        <taxon>Embryophyta</taxon>
        <taxon>Marchantiophyta</taxon>
        <taxon>Marchantiopsida</taxon>
        <taxon>Marchantiidae</taxon>
        <taxon>Marchantiales</taxon>
        <taxon>Ricciaceae</taxon>
        <taxon>Riccia</taxon>
    </lineage>
</organism>
<dbReference type="AlphaFoldDB" id="A0ABD3GZJ2"/>
<name>A0ABD3GZJ2_9MARC</name>
<proteinExistence type="predicted"/>
<gene>
    <name evidence="2" type="ORF">R1sor_001507</name>
</gene>